<evidence type="ECO:0000256" key="3">
    <source>
        <dbReference type="ARBA" id="ARBA00023136"/>
    </source>
</evidence>
<feature type="transmembrane region" description="Helical" evidence="4">
    <location>
        <begin position="270"/>
        <end position="288"/>
    </location>
</feature>
<dbReference type="PANTHER" id="PTHR23534:SF1">
    <property type="entry name" value="MAJOR FACILITATOR SUPERFAMILY PROTEIN"/>
    <property type="match status" value="1"/>
</dbReference>
<gene>
    <name evidence="5" type="ORF">FNE76_03880</name>
</gene>
<dbReference type="GO" id="GO:0022857">
    <property type="term" value="F:transmembrane transporter activity"/>
    <property type="evidence" value="ECO:0007669"/>
    <property type="project" value="InterPro"/>
</dbReference>
<dbReference type="RefSeq" id="WP_120947311.1">
    <property type="nucleotide sequence ID" value="NZ_VKGC01000007.1"/>
</dbReference>
<keyword evidence="3 4" id="KW-0472">Membrane</keyword>
<feature type="transmembrane region" description="Helical" evidence="4">
    <location>
        <begin position="220"/>
        <end position="238"/>
    </location>
</feature>
<dbReference type="InterPro" id="IPR036259">
    <property type="entry name" value="MFS_trans_sf"/>
</dbReference>
<feature type="transmembrane region" description="Helical" evidence="4">
    <location>
        <begin position="144"/>
        <end position="164"/>
    </location>
</feature>
<reference evidence="6" key="1">
    <citation type="submission" date="2019-07" db="EMBL/GenBank/DDBJ databases">
        <title>Helicobacter labacensis sp. nov., Helicobacter mehlei sp. nov. and Helicobacter vulpis sp. nov., isolated from gastric mucosa of red fox (Vulpis vulpis).</title>
        <authorList>
            <person name="Papic B."/>
        </authorList>
    </citation>
    <scope>NUCLEOTIDE SEQUENCE [LARGE SCALE GENOMIC DNA]</scope>
    <source>
        <strain evidence="6">L8b</strain>
    </source>
</reference>
<proteinExistence type="predicted"/>
<dbReference type="SUPFAM" id="SSF103473">
    <property type="entry name" value="MFS general substrate transporter"/>
    <property type="match status" value="1"/>
</dbReference>
<sequence length="386" mass="40971">MVPINPKQCAKIPLMFNKNIFLLLLGQALSGSVVSLLTFSSALAGQWLLGHTTLATLPVTTTLIGAFVAVCFSASIFQKYGRKRAFLGASLLGVVGASLGIVALLDQSFMLFCLATFLLGFFIALNQFYRFLAIEAIDTTWQNNGATALVVSGGILGGILGPHLGNVGVSLFSVPFVGSFGFVGLLCMLHMALSFLLRLRPFSVKESPKVPLKTLLKEPHFLLATCACGLGFGLMTLVMHATPLAMHAHGLSYVQSKSVLAALSKSLSPIRLVVLGLCCYVWASVIALCSVSLLAFWLCLVLVGVGWALSFNGGTFMLNAMQSEHKLRLQGFNSLCVFGGNVLASASVGLILAYGSWAVLHGICLGVVVLFWGLSMHLKHAKNSAL</sequence>
<feature type="transmembrane region" description="Helical" evidence="4">
    <location>
        <begin position="176"/>
        <end position="199"/>
    </location>
</feature>
<evidence type="ECO:0000256" key="4">
    <source>
        <dbReference type="SAM" id="Phobius"/>
    </source>
</evidence>
<keyword evidence="2 4" id="KW-1133">Transmembrane helix</keyword>
<name>A0A553UWY3_9HELI</name>
<dbReference type="InterPro" id="IPR011701">
    <property type="entry name" value="MFS"/>
</dbReference>
<dbReference type="PANTHER" id="PTHR23534">
    <property type="entry name" value="MFS PERMEASE"/>
    <property type="match status" value="1"/>
</dbReference>
<dbReference type="EMBL" id="VKGC01000007">
    <property type="protein sequence ID" value="TSA84718.1"/>
    <property type="molecule type" value="Genomic_DNA"/>
</dbReference>
<keyword evidence="1 4" id="KW-0812">Transmembrane</keyword>
<reference evidence="5 6" key="2">
    <citation type="submission" date="2019-07" db="EMBL/GenBank/DDBJ databases">
        <title>Helicobacter labacensis sp. nov., Helicobacter mehlei sp. nov. and Helicobacter vulpis sp. nov., isolated from gastric mucosa of red fox (Vulpis vulpis).</title>
        <authorList>
            <person name="Kusar D."/>
            <person name="Gruntar I."/>
            <person name="Pate M."/>
            <person name="Zajc U."/>
            <person name="Ocepek M."/>
        </authorList>
    </citation>
    <scope>NUCLEOTIDE SEQUENCE [LARGE SCALE GENOMIC DNA]</scope>
    <source>
        <strain evidence="5 6">L8b</strain>
    </source>
</reference>
<dbReference type="Pfam" id="PF07690">
    <property type="entry name" value="MFS_1"/>
    <property type="match status" value="1"/>
</dbReference>
<evidence type="ECO:0000313" key="5">
    <source>
        <dbReference type="EMBL" id="TSA84718.1"/>
    </source>
</evidence>
<comment type="caution">
    <text evidence="5">The sequence shown here is derived from an EMBL/GenBank/DDBJ whole genome shotgun (WGS) entry which is preliminary data.</text>
</comment>
<organism evidence="5 6">
    <name type="scientific">Helicobacter mehlei</name>
    <dbReference type="NCBI Taxonomy" id="2316080"/>
    <lineage>
        <taxon>Bacteria</taxon>
        <taxon>Pseudomonadati</taxon>
        <taxon>Campylobacterota</taxon>
        <taxon>Epsilonproteobacteria</taxon>
        <taxon>Campylobacterales</taxon>
        <taxon>Helicobacteraceae</taxon>
        <taxon>Helicobacter</taxon>
    </lineage>
</organism>
<feature type="transmembrane region" description="Helical" evidence="4">
    <location>
        <begin position="84"/>
        <end position="103"/>
    </location>
</feature>
<dbReference type="Gene3D" id="1.20.1250.20">
    <property type="entry name" value="MFS general substrate transporter like domains"/>
    <property type="match status" value="1"/>
</dbReference>
<feature type="transmembrane region" description="Helical" evidence="4">
    <location>
        <begin position="358"/>
        <end position="378"/>
    </location>
</feature>
<evidence type="ECO:0000256" key="2">
    <source>
        <dbReference type="ARBA" id="ARBA00022989"/>
    </source>
</evidence>
<accession>A0A553UWY3</accession>
<dbReference type="Proteomes" id="UP000319322">
    <property type="component" value="Unassembled WGS sequence"/>
</dbReference>
<evidence type="ECO:0000256" key="1">
    <source>
        <dbReference type="ARBA" id="ARBA00022692"/>
    </source>
</evidence>
<feature type="transmembrane region" description="Helical" evidence="4">
    <location>
        <begin position="54"/>
        <end position="77"/>
    </location>
</feature>
<feature type="transmembrane region" description="Helical" evidence="4">
    <location>
        <begin position="294"/>
        <end position="320"/>
    </location>
</feature>
<reference evidence="5 6" key="3">
    <citation type="submission" date="2019-07" db="EMBL/GenBank/DDBJ databases">
        <authorList>
            <person name="Papic B."/>
        </authorList>
    </citation>
    <scope>NUCLEOTIDE SEQUENCE [LARGE SCALE GENOMIC DNA]</scope>
    <source>
        <strain evidence="5 6">L8b</strain>
    </source>
</reference>
<keyword evidence="6" id="KW-1185">Reference proteome</keyword>
<dbReference type="AlphaFoldDB" id="A0A553UWY3"/>
<evidence type="ECO:0000313" key="6">
    <source>
        <dbReference type="Proteomes" id="UP000319322"/>
    </source>
</evidence>
<feature type="transmembrane region" description="Helical" evidence="4">
    <location>
        <begin position="109"/>
        <end position="132"/>
    </location>
</feature>
<protein>
    <submittedName>
        <fullName evidence="5">MFS transporter</fullName>
    </submittedName>
</protein>